<dbReference type="Pfam" id="PF13247">
    <property type="entry name" value="Fer4_11"/>
    <property type="match status" value="1"/>
</dbReference>
<evidence type="ECO:0000256" key="4">
    <source>
        <dbReference type="ARBA" id="ARBA00023004"/>
    </source>
</evidence>
<feature type="domain" description="4Fe-4S ferredoxin-type" evidence="6">
    <location>
        <begin position="3"/>
        <end position="31"/>
    </location>
</feature>
<dbReference type="Gene3D" id="3.30.70.20">
    <property type="match status" value="2"/>
</dbReference>
<evidence type="ECO:0000313" key="8">
    <source>
        <dbReference type="Proteomes" id="UP000659047"/>
    </source>
</evidence>
<dbReference type="Pfam" id="PF12800">
    <property type="entry name" value="Fer4_4"/>
    <property type="match status" value="1"/>
</dbReference>
<dbReference type="RefSeq" id="WP_238713052.1">
    <property type="nucleotide sequence ID" value="NZ_JAEPBH010000011.1"/>
</dbReference>
<dbReference type="SUPFAM" id="SSF54862">
    <property type="entry name" value="4Fe-4S ferredoxins"/>
    <property type="match status" value="1"/>
</dbReference>
<evidence type="ECO:0000259" key="6">
    <source>
        <dbReference type="PROSITE" id="PS51379"/>
    </source>
</evidence>
<keyword evidence="4" id="KW-0408">Iron</keyword>
<dbReference type="Proteomes" id="UP000659047">
    <property type="component" value="Unassembled WGS sequence"/>
</dbReference>
<dbReference type="EMBL" id="JAEPBH010000011">
    <property type="protein sequence ID" value="MBK4714818.1"/>
    <property type="molecule type" value="Genomic_DNA"/>
</dbReference>
<dbReference type="InterPro" id="IPR017896">
    <property type="entry name" value="4Fe4S_Fe-S-bd"/>
</dbReference>
<dbReference type="PROSITE" id="PS51379">
    <property type="entry name" value="4FE4S_FER_2"/>
    <property type="match status" value="3"/>
</dbReference>
<reference evidence="7" key="1">
    <citation type="submission" date="2021-01" db="EMBL/GenBank/DDBJ databases">
        <title>Intestinitalea alba gen. nov., sp. nov., a novel genus of the family Enterobacteriaceae, isolated from the gut of the plastic-eating mealworm Tenebrio molitor L.</title>
        <authorList>
            <person name="Yang Y."/>
        </authorList>
    </citation>
    <scope>NUCLEOTIDE SEQUENCE</scope>
    <source>
        <strain evidence="7">BIT-L3</strain>
    </source>
</reference>
<dbReference type="GO" id="GO:0051539">
    <property type="term" value="F:4 iron, 4 sulfur cluster binding"/>
    <property type="evidence" value="ECO:0007669"/>
    <property type="project" value="UniProtKB-KW"/>
</dbReference>
<dbReference type="GO" id="GO:0046872">
    <property type="term" value="F:metal ion binding"/>
    <property type="evidence" value="ECO:0007669"/>
    <property type="project" value="UniProtKB-KW"/>
</dbReference>
<keyword evidence="5" id="KW-0411">Iron-sulfur</keyword>
<protein>
    <submittedName>
        <fullName evidence="7">4Fe-4S dicluster domain-containing protein</fullName>
    </submittedName>
</protein>
<dbReference type="AlphaFoldDB" id="A0A8K0V0V7"/>
<name>A0A8K0V0V7_9ENTR</name>
<keyword evidence="8" id="KW-1185">Reference proteome</keyword>
<dbReference type="PROSITE" id="PS00198">
    <property type="entry name" value="4FE4S_FER_1"/>
    <property type="match status" value="1"/>
</dbReference>
<keyword evidence="2" id="KW-0479">Metal-binding</keyword>
<keyword evidence="3" id="KW-0677">Repeat</keyword>
<organism evidence="7 8">
    <name type="scientific">Tenebrionibacter intestinalis</name>
    <dbReference type="NCBI Taxonomy" id="2799638"/>
    <lineage>
        <taxon>Bacteria</taxon>
        <taxon>Pseudomonadati</taxon>
        <taxon>Pseudomonadota</taxon>
        <taxon>Gammaproteobacteria</taxon>
        <taxon>Enterobacterales</taxon>
        <taxon>Enterobacteriaceae</taxon>
        <taxon>Tenebrionibacter/Tenebrionicola group</taxon>
        <taxon>Tenebrionibacter</taxon>
    </lineage>
</organism>
<comment type="caution">
    <text evidence="7">The sequence shown here is derived from an EMBL/GenBank/DDBJ whole genome shotgun (WGS) entry which is preliminary data.</text>
</comment>
<feature type="domain" description="4Fe-4S ferredoxin-type" evidence="6">
    <location>
        <begin position="110"/>
        <end position="142"/>
    </location>
</feature>
<sequence length="169" mass="17423">MTDFILADPARCIGCRTCEVACASAHTTTPLTSSAFRPRLSVVKHGLVSVPVMCHQCENAPCAAACPTGALVQGRTTVEIDEARCIGCNSCVVVCPFGAVTIQRQTNTEGLKVIKCDLCVASENGPACISVCPTAALSLTGAQALAQLSGQRRSDTAISAGVNESKPRA</sequence>
<evidence type="ECO:0000256" key="1">
    <source>
        <dbReference type="ARBA" id="ARBA00022485"/>
    </source>
</evidence>
<dbReference type="PANTHER" id="PTHR42859:SF17">
    <property type="entry name" value="ELECTRON TRANSPORT PROTEIN HYDN-RELATED"/>
    <property type="match status" value="1"/>
</dbReference>
<evidence type="ECO:0000256" key="5">
    <source>
        <dbReference type="ARBA" id="ARBA00023014"/>
    </source>
</evidence>
<proteinExistence type="predicted"/>
<dbReference type="PANTHER" id="PTHR42859">
    <property type="entry name" value="OXIDOREDUCTASE"/>
    <property type="match status" value="1"/>
</dbReference>
<keyword evidence="1" id="KW-0004">4Fe-4S</keyword>
<dbReference type="InterPro" id="IPR017900">
    <property type="entry name" value="4Fe4S_Fe_S_CS"/>
</dbReference>
<dbReference type="InterPro" id="IPR050294">
    <property type="entry name" value="RnfB_subfamily"/>
</dbReference>
<dbReference type="CDD" id="cd10554">
    <property type="entry name" value="HycB_like"/>
    <property type="match status" value="1"/>
</dbReference>
<evidence type="ECO:0000313" key="7">
    <source>
        <dbReference type="EMBL" id="MBK4714818.1"/>
    </source>
</evidence>
<accession>A0A8K0V0V7</accession>
<feature type="domain" description="4Fe-4S ferredoxin-type" evidence="6">
    <location>
        <begin position="76"/>
        <end position="105"/>
    </location>
</feature>
<gene>
    <name evidence="7" type="ORF">JJB97_05630</name>
</gene>
<evidence type="ECO:0000256" key="3">
    <source>
        <dbReference type="ARBA" id="ARBA00022737"/>
    </source>
</evidence>
<evidence type="ECO:0000256" key="2">
    <source>
        <dbReference type="ARBA" id="ARBA00022723"/>
    </source>
</evidence>